<keyword evidence="2" id="KW-1185">Reference proteome</keyword>
<dbReference type="Proteomes" id="UP001164718">
    <property type="component" value="Chromosome"/>
</dbReference>
<dbReference type="Pfam" id="PF14165">
    <property type="entry name" value="YtzH"/>
    <property type="match status" value="1"/>
</dbReference>
<dbReference type="RefSeq" id="WP_275417867.1">
    <property type="nucleotide sequence ID" value="NZ_CP106878.1"/>
</dbReference>
<reference evidence="1" key="1">
    <citation type="submission" date="2022-09" db="EMBL/GenBank/DDBJ databases">
        <title>Complete Genomes of Fervidibacillus albus and Fervidibacillus halotolerans isolated from tidal flat sediments.</title>
        <authorList>
            <person name="Kwon K.K."/>
            <person name="Yang S.-H."/>
            <person name="Park M.J."/>
            <person name="Oh H.-M."/>
        </authorList>
    </citation>
    <scope>NUCLEOTIDE SEQUENCE</scope>
    <source>
        <strain evidence="1">MEBiC13591</strain>
    </source>
</reference>
<dbReference type="EMBL" id="CP106878">
    <property type="protein sequence ID" value="WAA10082.1"/>
    <property type="molecule type" value="Genomic_DNA"/>
</dbReference>
<evidence type="ECO:0000313" key="2">
    <source>
        <dbReference type="Proteomes" id="UP001164718"/>
    </source>
</evidence>
<dbReference type="AlphaFoldDB" id="A0A9E8RXZ5"/>
<dbReference type="InterPro" id="IPR025547">
    <property type="entry name" value="YtzH"/>
</dbReference>
<sequence>MPLHYTDQLQLLKDLLEDHKFDGFGTISEYEQIERLVKSLMANEQVDEQTKFILQEIYRYGQNGKYLRNAAEHVENYQNELTEWVDQIGHFF</sequence>
<gene>
    <name evidence="1" type="ORF">OE104_01690</name>
</gene>
<name>A0A9E8RXZ5_9BACI</name>
<dbReference type="KEGG" id="faf:OE104_01690"/>
<protein>
    <submittedName>
        <fullName evidence="1">YtzH-like family protein</fullName>
    </submittedName>
</protein>
<proteinExistence type="predicted"/>
<evidence type="ECO:0000313" key="1">
    <source>
        <dbReference type="EMBL" id="WAA10082.1"/>
    </source>
</evidence>
<accession>A0A9E8RXZ5</accession>
<organism evidence="1 2">
    <name type="scientific">Fervidibacillus albus</name>
    <dbReference type="NCBI Taxonomy" id="2980026"/>
    <lineage>
        <taxon>Bacteria</taxon>
        <taxon>Bacillati</taxon>
        <taxon>Bacillota</taxon>
        <taxon>Bacilli</taxon>
        <taxon>Bacillales</taxon>
        <taxon>Bacillaceae</taxon>
        <taxon>Fervidibacillus</taxon>
    </lineage>
</organism>